<dbReference type="EMBL" id="SOZJ01000005">
    <property type="protein sequence ID" value="TGJ67204.1"/>
    <property type="molecule type" value="Genomic_DNA"/>
</dbReference>
<evidence type="ECO:0000313" key="1">
    <source>
        <dbReference type="EMBL" id="TGJ67204.1"/>
    </source>
</evidence>
<evidence type="ECO:0000313" key="2">
    <source>
        <dbReference type="Proteomes" id="UP000297595"/>
    </source>
</evidence>
<gene>
    <name evidence="1" type="ORF">EYR41_008774</name>
</gene>
<organism evidence="1 2">
    <name type="scientific">Orbilia oligospora</name>
    <name type="common">Nematode-trapping fungus</name>
    <name type="synonym">Arthrobotrys oligospora</name>
    <dbReference type="NCBI Taxonomy" id="2813651"/>
    <lineage>
        <taxon>Eukaryota</taxon>
        <taxon>Fungi</taxon>
        <taxon>Dikarya</taxon>
        <taxon>Ascomycota</taxon>
        <taxon>Pezizomycotina</taxon>
        <taxon>Orbiliomycetes</taxon>
        <taxon>Orbiliales</taxon>
        <taxon>Orbiliaceae</taxon>
        <taxon>Orbilia</taxon>
    </lineage>
</organism>
<accession>A0A7C8TSK1</accession>
<proteinExistence type="predicted"/>
<sequence length="184" mass="20434">MSIKSLQRYKASRPITSLPFKRNSGSIYLVYIYSSQSYIKETAKMPALATPVSPPPSTQTFHLTLTKALEGNLPPFLPLDIQFAYDWNFAQNTGHATVLSIGSNNTVNQDMFPMGISKRLAFMARDKFDVTIDGPDGNKEEIFAYRVILNMDKETTETKTAAVMLGEEGDVIIATENWGATEVL</sequence>
<protein>
    <submittedName>
        <fullName evidence="1">Uncharacterized protein</fullName>
    </submittedName>
</protein>
<reference evidence="1 2" key="1">
    <citation type="submission" date="2019-03" db="EMBL/GenBank/DDBJ databases">
        <title>Nematode-trapping fungi genome.</title>
        <authorList>
            <person name="Vidal-Diez De Ulzurrun G."/>
        </authorList>
    </citation>
    <scope>NUCLEOTIDE SEQUENCE [LARGE SCALE GENOMIC DNA]</scope>
    <source>
        <strain evidence="1 2">TWF154</strain>
    </source>
</reference>
<name>A0A7C8TSK1_ORBOL</name>
<comment type="caution">
    <text evidence="1">The sequence shown here is derived from an EMBL/GenBank/DDBJ whole genome shotgun (WGS) entry which is preliminary data.</text>
</comment>
<dbReference type="Proteomes" id="UP000297595">
    <property type="component" value="Unassembled WGS sequence"/>
</dbReference>
<dbReference type="AlphaFoldDB" id="A0A7C8TSK1"/>